<organism evidence="1 2">
    <name type="scientific">Meloidogyne enterolobii</name>
    <name type="common">Root-knot nematode worm</name>
    <name type="synonym">Meloidogyne mayaguensis</name>
    <dbReference type="NCBI Taxonomy" id="390850"/>
    <lineage>
        <taxon>Eukaryota</taxon>
        <taxon>Metazoa</taxon>
        <taxon>Ecdysozoa</taxon>
        <taxon>Nematoda</taxon>
        <taxon>Chromadorea</taxon>
        <taxon>Rhabditida</taxon>
        <taxon>Tylenchina</taxon>
        <taxon>Tylenchomorpha</taxon>
        <taxon>Tylenchoidea</taxon>
        <taxon>Meloidogynidae</taxon>
        <taxon>Meloidogyninae</taxon>
        <taxon>Meloidogyne</taxon>
    </lineage>
</organism>
<dbReference type="AlphaFoldDB" id="A0A6V7VZH4"/>
<comment type="caution">
    <text evidence="1">The sequence shown here is derived from an EMBL/GenBank/DDBJ whole genome shotgun (WGS) entry which is preliminary data.</text>
</comment>
<reference evidence="1 2" key="1">
    <citation type="submission" date="2020-08" db="EMBL/GenBank/DDBJ databases">
        <authorList>
            <person name="Koutsovoulos G."/>
            <person name="Danchin GJ E."/>
        </authorList>
    </citation>
    <scope>NUCLEOTIDE SEQUENCE [LARGE SCALE GENOMIC DNA]</scope>
</reference>
<dbReference type="EMBL" id="CAJEWN010000367">
    <property type="protein sequence ID" value="CAD2180337.1"/>
    <property type="molecule type" value="Genomic_DNA"/>
</dbReference>
<gene>
    <name evidence="1" type="ORF">MENT_LOCUS32407</name>
</gene>
<evidence type="ECO:0000313" key="1">
    <source>
        <dbReference type="EMBL" id="CAD2180337.1"/>
    </source>
</evidence>
<proteinExistence type="predicted"/>
<sequence>MKIVYYYLDRLFNCSFDFGHFDQFIFNPELIQLLFGRIPKQIYLWTTFLMPSKAYNSENFFKFFVNNLIGLSLRIDLYRVNAEEYIEVLLKILMKEGDKFGSVYLSCNKMPKLFESIINYNETSKDCSEIVNCFELNNIDTHPNQTKYQLSNKYNPKIEFFISLKMISYETKKNILQISRN</sequence>
<protein>
    <submittedName>
        <fullName evidence="1">Uncharacterized protein</fullName>
    </submittedName>
</protein>
<name>A0A6V7VZH4_MELEN</name>
<evidence type="ECO:0000313" key="2">
    <source>
        <dbReference type="Proteomes" id="UP000580250"/>
    </source>
</evidence>
<accession>A0A6V7VZH4</accession>
<dbReference type="Proteomes" id="UP000580250">
    <property type="component" value="Unassembled WGS sequence"/>
</dbReference>